<gene>
    <name evidence="2" type="ORF">H3H39_04965</name>
</gene>
<dbReference type="AlphaFoldDB" id="A0A7W2IJJ8"/>
<dbReference type="RefSeq" id="WP_182152200.1">
    <property type="nucleotide sequence ID" value="NZ_JACEZU010000002.1"/>
</dbReference>
<proteinExistence type="predicted"/>
<evidence type="ECO:0000313" key="2">
    <source>
        <dbReference type="EMBL" id="MBA5686402.1"/>
    </source>
</evidence>
<dbReference type="Proteomes" id="UP000573499">
    <property type="component" value="Unassembled WGS sequence"/>
</dbReference>
<feature type="chain" id="PRO_5030891498" description="Lipoprotein" evidence="1">
    <location>
        <begin position="28"/>
        <end position="215"/>
    </location>
</feature>
<sequence>MRNNLLFLTVLTAALAACGGSSTNAGADTAAPTEAAISGAVSGMPTGVTVLLKNGDVETLAVTGGGVFTFNKKVAAGLAYNVTLVTQPSGYNCNVLSGSGTVPQGVTSVPTVVVTCQPAALAFANFNVGVTVSGLASGQSVTFANGASVLTVTDNGLYLFADNYAKQAVYAGRAGGYEVTVKTNPIGQTCTLTGGSGALSFGDFANFVNVQVSCK</sequence>
<name>A0A7W2IJJ8_9BURK</name>
<evidence type="ECO:0000313" key="3">
    <source>
        <dbReference type="Proteomes" id="UP000573499"/>
    </source>
</evidence>
<reference evidence="2 3" key="1">
    <citation type="submission" date="2020-07" db="EMBL/GenBank/DDBJ databases">
        <title>Novel species isolated from subtropical streams in China.</title>
        <authorList>
            <person name="Lu H."/>
        </authorList>
    </citation>
    <scope>NUCLEOTIDE SEQUENCE [LARGE SCALE GENOMIC DNA]</scope>
    <source>
        <strain evidence="2 3">LX47W</strain>
    </source>
</reference>
<dbReference type="EMBL" id="JACEZU010000002">
    <property type="protein sequence ID" value="MBA5686402.1"/>
    <property type="molecule type" value="Genomic_DNA"/>
</dbReference>
<dbReference type="PROSITE" id="PS51257">
    <property type="entry name" value="PROKAR_LIPOPROTEIN"/>
    <property type="match status" value="1"/>
</dbReference>
<keyword evidence="3" id="KW-1185">Reference proteome</keyword>
<organism evidence="2 3">
    <name type="scientific">Rugamonas apoptosis</name>
    <dbReference type="NCBI Taxonomy" id="2758570"/>
    <lineage>
        <taxon>Bacteria</taxon>
        <taxon>Pseudomonadati</taxon>
        <taxon>Pseudomonadota</taxon>
        <taxon>Betaproteobacteria</taxon>
        <taxon>Burkholderiales</taxon>
        <taxon>Oxalobacteraceae</taxon>
        <taxon>Telluria group</taxon>
        <taxon>Rugamonas</taxon>
    </lineage>
</organism>
<comment type="caution">
    <text evidence="2">The sequence shown here is derived from an EMBL/GenBank/DDBJ whole genome shotgun (WGS) entry which is preliminary data.</text>
</comment>
<accession>A0A7W2IJJ8</accession>
<keyword evidence="1" id="KW-0732">Signal</keyword>
<protein>
    <recommendedName>
        <fullName evidence="4">Lipoprotein</fullName>
    </recommendedName>
</protein>
<evidence type="ECO:0000256" key="1">
    <source>
        <dbReference type="SAM" id="SignalP"/>
    </source>
</evidence>
<feature type="signal peptide" evidence="1">
    <location>
        <begin position="1"/>
        <end position="27"/>
    </location>
</feature>
<evidence type="ECO:0008006" key="4">
    <source>
        <dbReference type="Google" id="ProtNLM"/>
    </source>
</evidence>